<evidence type="ECO:0000313" key="1">
    <source>
        <dbReference type="EMBL" id="WBE25060.1"/>
    </source>
</evidence>
<dbReference type="EMBL" id="CP114976">
    <property type="protein sequence ID" value="WBE25060.1"/>
    <property type="molecule type" value="Genomic_DNA"/>
</dbReference>
<protein>
    <submittedName>
        <fullName evidence="1">Uncharacterized protein</fullName>
    </submittedName>
</protein>
<accession>A0AAF0AJ38</accession>
<name>A0AAF0AJ38_9GAMM</name>
<dbReference type="RefSeq" id="WP_269818005.1">
    <property type="nucleotide sequence ID" value="NZ_CP114976.1"/>
</dbReference>
<reference evidence="1 2" key="1">
    <citation type="submission" date="2022-12" db="EMBL/GenBank/DDBJ databases">
        <title>Coexistence and Characterization of a Novel Tigecycline Resistance gene tet(X) variant and blaNDM-1 in a Pseudomonas caeni Isolate of Chicken Origin.</title>
        <authorList>
            <person name="Lu X."/>
            <person name="Zhang L."/>
            <person name="Li R."/>
            <person name="Wang Z."/>
        </authorList>
    </citation>
    <scope>NUCLEOTIDE SEQUENCE [LARGE SCALE GENOMIC DNA]</scope>
    <source>
        <strain evidence="1 2">CE14</strain>
    </source>
</reference>
<dbReference type="Proteomes" id="UP001212189">
    <property type="component" value="Chromosome"/>
</dbReference>
<gene>
    <name evidence="1" type="ORF">O6P33_11970</name>
</gene>
<proteinExistence type="predicted"/>
<sequence length="64" mass="7115">MSSQVDLNLDFEREVSAALLRAAELARDEAIKTNTGIVVSQDGKVITITAEQLREKRKSQSRAR</sequence>
<keyword evidence="2" id="KW-1185">Reference proteome</keyword>
<organism evidence="1 2">
    <name type="scientific">Denitrificimonas caeni</name>
    <dbReference type="NCBI Taxonomy" id="521720"/>
    <lineage>
        <taxon>Bacteria</taxon>
        <taxon>Pseudomonadati</taxon>
        <taxon>Pseudomonadota</taxon>
        <taxon>Gammaproteobacteria</taxon>
        <taxon>Pseudomonadales</taxon>
        <taxon>Pseudomonadaceae</taxon>
        <taxon>Denitrificimonas</taxon>
    </lineage>
</organism>
<dbReference type="KEGG" id="dce:O6P33_11970"/>
<evidence type="ECO:0000313" key="2">
    <source>
        <dbReference type="Proteomes" id="UP001212189"/>
    </source>
</evidence>
<dbReference type="AlphaFoldDB" id="A0AAF0AJ38"/>